<dbReference type="GeneID" id="117361202"/>
<dbReference type="InterPro" id="IPR050373">
    <property type="entry name" value="Fibrinogen_C-term_domain"/>
</dbReference>
<evidence type="ECO:0000256" key="1">
    <source>
        <dbReference type="SAM" id="SignalP"/>
    </source>
</evidence>
<evidence type="ECO:0000259" key="2">
    <source>
        <dbReference type="PROSITE" id="PS51406"/>
    </source>
</evidence>
<dbReference type="KEGG" id="gsh:117361202"/>
<dbReference type="CDD" id="cd00087">
    <property type="entry name" value="FReD"/>
    <property type="match status" value="1"/>
</dbReference>
<dbReference type="InterPro" id="IPR036056">
    <property type="entry name" value="Fibrinogen-like_C"/>
</dbReference>
<gene>
    <name evidence="4 5" type="primary">LOC117361202</name>
</gene>
<dbReference type="RefSeq" id="XP_033802115.1">
    <property type="nucleotide sequence ID" value="XM_033946224.1"/>
</dbReference>
<dbReference type="NCBIfam" id="NF040941">
    <property type="entry name" value="GGGWT_bact"/>
    <property type="match status" value="1"/>
</dbReference>
<evidence type="ECO:0000313" key="3">
    <source>
        <dbReference type="Proteomes" id="UP000515159"/>
    </source>
</evidence>
<feature type="domain" description="Fibrinogen C-terminal" evidence="2">
    <location>
        <begin position="36"/>
        <end position="263"/>
    </location>
</feature>
<dbReference type="OrthoDB" id="7871457at2759"/>
<dbReference type="Proteomes" id="UP000515159">
    <property type="component" value="Chromosome 5"/>
</dbReference>
<reference evidence="4 5" key="1">
    <citation type="submission" date="2025-04" db="UniProtKB">
        <authorList>
            <consortium name="RefSeq"/>
        </authorList>
    </citation>
    <scope>IDENTIFICATION</scope>
</reference>
<keyword evidence="3" id="KW-1185">Reference proteome</keyword>
<accession>A0A6P8R253</accession>
<dbReference type="GO" id="GO:0048251">
    <property type="term" value="P:elastic fiber assembly"/>
    <property type="evidence" value="ECO:0007669"/>
    <property type="project" value="TreeGrafter"/>
</dbReference>
<dbReference type="GO" id="GO:0005615">
    <property type="term" value="C:extracellular space"/>
    <property type="evidence" value="ECO:0007669"/>
    <property type="project" value="TreeGrafter"/>
</dbReference>
<feature type="signal peptide" evidence="1">
    <location>
        <begin position="1"/>
        <end position="19"/>
    </location>
</feature>
<evidence type="ECO:0000313" key="5">
    <source>
        <dbReference type="RefSeq" id="XP_033802116.1"/>
    </source>
</evidence>
<name>A0A6P8R253_GEOSA</name>
<dbReference type="Gene3D" id="3.90.215.10">
    <property type="entry name" value="Gamma Fibrinogen, chain A, domain 1"/>
    <property type="match status" value="1"/>
</dbReference>
<protein>
    <submittedName>
        <fullName evidence="4 5">Microfibril-associated glycoprotein 4-like</fullName>
    </submittedName>
</protein>
<evidence type="ECO:0000313" key="4">
    <source>
        <dbReference type="RefSeq" id="XP_033802115.1"/>
    </source>
</evidence>
<feature type="chain" id="PRO_5044654073" evidence="1">
    <location>
        <begin position="20"/>
        <end position="263"/>
    </location>
</feature>
<dbReference type="RefSeq" id="XP_033802116.1">
    <property type="nucleotide sequence ID" value="XM_033946225.1"/>
</dbReference>
<proteinExistence type="predicted"/>
<dbReference type="PANTHER" id="PTHR19143:SF225">
    <property type="entry name" value="MICROFIBRIL-ASSOCIATED GLYCOPROTEIN 4"/>
    <property type="match status" value="1"/>
</dbReference>
<dbReference type="PROSITE" id="PS51406">
    <property type="entry name" value="FIBRINOGEN_C_2"/>
    <property type="match status" value="1"/>
</dbReference>
<organism evidence="3 4">
    <name type="scientific">Geotrypetes seraphini</name>
    <name type="common">Gaboon caecilian</name>
    <name type="synonym">Caecilia seraphini</name>
    <dbReference type="NCBI Taxonomy" id="260995"/>
    <lineage>
        <taxon>Eukaryota</taxon>
        <taxon>Metazoa</taxon>
        <taxon>Chordata</taxon>
        <taxon>Craniata</taxon>
        <taxon>Vertebrata</taxon>
        <taxon>Euteleostomi</taxon>
        <taxon>Amphibia</taxon>
        <taxon>Gymnophiona</taxon>
        <taxon>Geotrypetes</taxon>
    </lineage>
</organism>
<dbReference type="InterPro" id="IPR014716">
    <property type="entry name" value="Fibrinogen_a/b/g_C_1"/>
</dbReference>
<keyword evidence="1" id="KW-0732">Signal</keyword>
<dbReference type="SMART" id="SM00186">
    <property type="entry name" value="FBG"/>
    <property type="match status" value="1"/>
</dbReference>
<dbReference type="SUPFAM" id="SSF56496">
    <property type="entry name" value="Fibrinogen C-terminal domain-like"/>
    <property type="match status" value="1"/>
</dbReference>
<dbReference type="AlphaFoldDB" id="A0A6P8R253"/>
<sequence length="263" mass="30281">MKILLLLLLLWQPWSSSEAPQNYKKERKSLFNNTVLENPDYPLDCEVFQKRGHTTDGVYVIYPRGPNWPVPVYCDLSNDGGGWTVFQKRFDGSTDFYLDWHHYRDGFGQADKEYWLGLENLRLMTLKKKYKLRVDLITFNNKKVSTEYAEFSLSPYAINEGDDNYTLHVSGFQGGEAGDSLSNHNEQPFSTFDRDNDGHAQNCAEYTHGGFWYHSEGCFHANLNGCYGSRQVGCKDIIEKGISWQAWNITSTISFSQMKIKST</sequence>
<dbReference type="PANTHER" id="PTHR19143">
    <property type="entry name" value="FIBRINOGEN/TENASCIN/ANGIOPOEITIN"/>
    <property type="match status" value="1"/>
</dbReference>
<dbReference type="InterPro" id="IPR002181">
    <property type="entry name" value="Fibrinogen_a/b/g_C_dom"/>
</dbReference>
<dbReference type="Pfam" id="PF00147">
    <property type="entry name" value="Fibrinogen_C"/>
    <property type="match status" value="1"/>
</dbReference>